<feature type="region of interest" description="Disordered" evidence="1">
    <location>
        <begin position="394"/>
        <end position="414"/>
    </location>
</feature>
<dbReference type="OrthoDB" id="2965336at2"/>
<name>A0A345C2A6_9BACI</name>
<protein>
    <submittedName>
        <fullName evidence="3">Uncharacterized protein</fullName>
    </submittedName>
</protein>
<keyword evidence="2" id="KW-0812">Transmembrane</keyword>
<keyword evidence="4" id="KW-1185">Reference proteome</keyword>
<dbReference type="RefSeq" id="WP_114375060.1">
    <property type="nucleotide sequence ID" value="NZ_CP031092.1"/>
</dbReference>
<reference evidence="3 4" key="1">
    <citation type="journal article" date="2018" name="J. Microbiol.">
        <title>Salicibibacter kimchii gen. nov., sp. nov., a moderately halophilic and alkalitolerant bacterium in the family Bacillaceae, isolated from kimchi.</title>
        <authorList>
            <person name="Jang J.Y."/>
            <person name="Oh Y.J."/>
            <person name="Lim S.K."/>
            <person name="Park H.K."/>
            <person name="Lee C."/>
            <person name="Kim J.Y."/>
            <person name="Lee M.A."/>
            <person name="Choi H.J."/>
        </authorList>
    </citation>
    <scope>NUCLEOTIDE SEQUENCE [LARGE SCALE GENOMIC DNA]</scope>
    <source>
        <strain evidence="3 4">NKC1-1</strain>
    </source>
</reference>
<feature type="compositionally biased region" description="Basic and acidic residues" evidence="1">
    <location>
        <begin position="115"/>
        <end position="124"/>
    </location>
</feature>
<evidence type="ECO:0000256" key="2">
    <source>
        <dbReference type="SAM" id="Phobius"/>
    </source>
</evidence>
<dbReference type="Proteomes" id="UP000252100">
    <property type="component" value="Chromosome"/>
</dbReference>
<feature type="transmembrane region" description="Helical" evidence="2">
    <location>
        <begin position="51"/>
        <end position="69"/>
    </location>
</feature>
<sequence length="414" mass="47150">MRRNHHEDEIERKLKALDGIEDTRSKKEVYRNVQLKMKEQKQPDYRFRKPVVWGLSTAAVVVLTVIVVSQGPSPASHEEFGTESTAEREEDSSSIDEGEVDEDPEEEQEEIVTNEGEKENIQEETREEDIGPPADSNGEEDEQEEDLEEEDSIDRRVVKMDEVYADVHYRSAAPRNEQQLLALPFLAPDNETIVTITVDHSGDAGDESAAEVLDRIDPDELGLQPSPLLDMDEQEREEGKIQEGLEEIAHFETEQPWPSEWEEWFQQVDADTEASAGYYVFQADEGNAYLVTGESQDTEGSSDERLEKTLQRMESEENEYVQSVIPPHVELDTVDERDEDSVLVSYSGLDEWSENDETQWLMFVEGILMTAADFGYRDVELDGDLEENEQIGPYELGETMDPPASPNYIGEMEN</sequence>
<dbReference type="AlphaFoldDB" id="A0A345C2A6"/>
<keyword evidence="2" id="KW-0472">Membrane</keyword>
<feature type="compositionally biased region" description="Acidic residues" evidence="1">
    <location>
        <begin position="88"/>
        <end position="112"/>
    </location>
</feature>
<feature type="region of interest" description="Disordered" evidence="1">
    <location>
        <begin position="68"/>
        <end position="156"/>
    </location>
</feature>
<dbReference type="KEGG" id="rue:DT065_15895"/>
<gene>
    <name evidence="3" type="ORF">DT065_15895</name>
</gene>
<proteinExistence type="predicted"/>
<dbReference type="EMBL" id="CP031092">
    <property type="protein sequence ID" value="AXF57337.1"/>
    <property type="molecule type" value="Genomic_DNA"/>
</dbReference>
<accession>A0A345C2A6</accession>
<keyword evidence="2" id="KW-1133">Transmembrane helix</keyword>
<evidence type="ECO:0000256" key="1">
    <source>
        <dbReference type="SAM" id="MobiDB-lite"/>
    </source>
</evidence>
<organism evidence="3 4">
    <name type="scientific">Salicibibacter kimchii</name>
    <dbReference type="NCBI Taxonomy" id="2099786"/>
    <lineage>
        <taxon>Bacteria</taxon>
        <taxon>Bacillati</taxon>
        <taxon>Bacillota</taxon>
        <taxon>Bacilli</taxon>
        <taxon>Bacillales</taxon>
        <taxon>Bacillaceae</taxon>
        <taxon>Salicibibacter</taxon>
    </lineage>
</organism>
<evidence type="ECO:0000313" key="3">
    <source>
        <dbReference type="EMBL" id="AXF57337.1"/>
    </source>
</evidence>
<feature type="compositionally biased region" description="Acidic residues" evidence="1">
    <location>
        <begin position="137"/>
        <end position="152"/>
    </location>
</feature>
<evidence type="ECO:0000313" key="4">
    <source>
        <dbReference type="Proteomes" id="UP000252100"/>
    </source>
</evidence>